<dbReference type="PRINTS" id="PR00973">
    <property type="entry name" value="RIBOSOMALS17"/>
</dbReference>
<dbReference type="InterPro" id="IPR019984">
    <property type="entry name" value="Ribosomal_uS17_bact/chlr"/>
</dbReference>
<dbReference type="CDD" id="cd00364">
    <property type="entry name" value="Ribosomal_uS17"/>
    <property type="match status" value="1"/>
</dbReference>
<name>A0ABM8R8A7_9BACT</name>
<keyword evidence="2 6" id="KW-0699">rRNA-binding</keyword>
<comment type="function">
    <text evidence="6">One of the primary rRNA binding proteins, it binds specifically to the 5'-end of 16S ribosomal RNA.</text>
</comment>
<evidence type="ECO:0000313" key="9">
    <source>
        <dbReference type="Proteomes" id="UP000675880"/>
    </source>
</evidence>
<dbReference type="PROSITE" id="PS00056">
    <property type="entry name" value="RIBOSOMAL_S17"/>
    <property type="match status" value="1"/>
</dbReference>
<organism evidence="8 9">
    <name type="scientific">Nitrospira defluvii</name>
    <dbReference type="NCBI Taxonomy" id="330214"/>
    <lineage>
        <taxon>Bacteria</taxon>
        <taxon>Pseudomonadati</taxon>
        <taxon>Nitrospirota</taxon>
        <taxon>Nitrospiria</taxon>
        <taxon>Nitrospirales</taxon>
        <taxon>Nitrospiraceae</taxon>
        <taxon>Nitrospira</taxon>
    </lineage>
</organism>
<dbReference type="Gene3D" id="2.40.50.140">
    <property type="entry name" value="Nucleic acid-binding proteins"/>
    <property type="match status" value="1"/>
</dbReference>
<keyword evidence="4 6" id="KW-0689">Ribosomal protein</keyword>
<protein>
    <recommendedName>
        <fullName evidence="6">Small ribosomal subunit protein uS17</fullName>
    </recommendedName>
</protein>
<comment type="caution">
    <text evidence="8">The sequence shown here is derived from an EMBL/GenBank/DDBJ whole genome shotgun (WGS) entry which is preliminary data.</text>
</comment>
<dbReference type="Pfam" id="PF00366">
    <property type="entry name" value="Ribosomal_S17"/>
    <property type="match status" value="1"/>
</dbReference>
<sequence length="89" mass="10461">MKESQEHRRQWYGNVVSNKMNKTVVVAVERSVIHPVYKKVLRRVTKLKAHDEGNLCKVGDRVELSETRPISKDKHWRVVRVMVKGQPEK</sequence>
<dbReference type="PANTHER" id="PTHR10744">
    <property type="entry name" value="40S RIBOSOMAL PROTEIN S11 FAMILY MEMBER"/>
    <property type="match status" value="1"/>
</dbReference>
<keyword evidence="9" id="KW-1185">Reference proteome</keyword>
<dbReference type="Proteomes" id="UP000675880">
    <property type="component" value="Unassembled WGS sequence"/>
</dbReference>
<evidence type="ECO:0000256" key="6">
    <source>
        <dbReference type="HAMAP-Rule" id="MF_01345"/>
    </source>
</evidence>
<dbReference type="InterPro" id="IPR019979">
    <property type="entry name" value="Ribosomal_uS17_CS"/>
</dbReference>
<evidence type="ECO:0000256" key="4">
    <source>
        <dbReference type="ARBA" id="ARBA00022980"/>
    </source>
</evidence>
<comment type="similarity">
    <text evidence="1 6 7">Belongs to the universal ribosomal protein uS17 family.</text>
</comment>
<keyword evidence="5 6" id="KW-0687">Ribonucleoprotein</keyword>
<evidence type="ECO:0000256" key="1">
    <source>
        <dbReference type="ARBA" id="ARBA00010254"/>
    </source>
</evidence>
<dbReference type="NCBIfam" id="NF004123">
    <property type="entry name" value="PRK05610.1"/>
    <property type="match status" value="1"/>
</dbReference>
<comment type="subunit">
    <text evidence="6">Part of the 30S ribosomal subunit.</text>
</comment>
<accession>A0ABM8R8A7</accession>
<dbReference type="EMBL" id="CAJNBJ010000004">
    <property type="protein sequence ID" value="CAE6738646.1"/>
    <property type="molecule type" value="Genomic_DNA"/>
</dbReference>
<dbReference type="InterPro" id="IPR000266">
    <property type="entry name" value="Ribosomal_uS17"/>
</dbReference>
<evidence type="ECO:0000256" key="7">
    <source>
        <dbReference type="RuleBase" id="RU003872"/>
    </source>
</evidence>
<reference evidence="8 9" key="1">
    <citation type="submission" date="2021-02" db="EMBL/GenBank/DDBJ databases">
        <authorList>
            <person name="Han P."/>
        </authorList>
    </citation>
    <scope>NUCLEOTIDE SEQUENCE [LARGE SCALE GENOMIC DNA]</scope>
    <source>
        <strain evidence="8">Candidatus Nitrospira sp. ZN2</strain>
    </source>
</reference>
<dbReference type="NCBIfam" id="TIGR03635">
    <property type="entry name" value="uS17_bact"/>
    <property type="match status" value="1"/>
</dbReference>
<proteinExistence type="inferred from homology"/>
<evidence type="ECO:0000313" key="8">
    <source>
        <dbReference type="EMBL" id="CAE6738646.1"/>
    </source>
</evidence>
<evidence type="ECO:0000256" key="2">
    <source>
        <dbReference type="ARBA" id="ARBA00022730"/>
    </source>
</evidence>
<keyword evidence="3 6" id="KW-0694">RNA-binding</keyword>
<evidence type="ECO:0000256" key="3">
    <source>
        <dbReference type="ARBA" id="ARBA00022884"/>
    </source>
</evidence>
<dbReference type="HAMAP" id="MF_01345_B">
    <property type="entry name" value="Ribosomal_uS17_B"/>
    <property type="match status" value="1"/>
</dbReference>
<dbReference type="PANTHER" id="PTHR10744:SF1">
    <property type="entry name" value="SMALL RIBOSOMAL SUBUNIT PROTEIN US17M"/>
    <property type="match status" value="1"/>
</dbReference>
<gene>
    <name evidence="6 8" type="primary">rpsQ</name>
    <name evidence="8" type="ORF">NSPZN2_120053</name>
</gene>
<dbReference type="SUPFAM" id="SSF50249">
    <property type="entry name" value="Nucleic acid-binding proteins"/>
    <property type="match status" value="1"/>
</dbReference>
<dbReference type="RefSeq" id="WP_213041935.1">
    <property type="nucleotide sequence ID" value="NZ_CAJNBJ010000004.1"/>
</dbReference>
<evidence type="ECO:0000256" key="5">
    <source>
        <dbReference type="ARBA" id="ARBA00023274"/>
    </source>
</evidence>
<dbReference type="InterPro" id="IPR012340">
    <property type="entry name" value="NA-bd_OB-fold"/>
</dbReference>